<feature type="compositionally biased region" description="Low complexity" evidence="5">
    <location>
        <begin position="315"/>
        <end position="328"/>
    </location>
</feature>
<dbReference type="InterPro" id="IPR012845">
    <property type="entry name" value="RNA_pol_sigma_FliA_WhiG"/>
</dbReference>
<sequence>MKRENGMSGNRGDHRRESVPLVPVAAELARAGHQAWEPQSGAAPLHGEFEGQDESPGHAESQSHTEPQSMAPLNAEQEQQLMEHLPTVRYLARRIHERLPHHVELDDLVSAGVVGLLDAMRKFDPAKKVQFRSYAQFRIRGAILDSLRMLDWSPRELRRKGRAVEEAIRAVTARLGRAPQESEVAGEMGLPLHEYQQLLGELKGLEIGTLHVERSEDSGEEELAFLPNDPEDDPLFRCLKGEMRERLMAAIDALPERERLVMTLYYYEEMTMKEIGLTLGVVESRVSQMHSSAVLHLRALLGGGGRKPMEHGRSRAAAGSRGSSAKGKMTQPAAHS</sequence>
<name>C1F998_ACIC5</name>
<proteinExistence type="predicted"/>
<keyword evidence="7" id="KW-0969">Cilium</keyword>
<gene>
    <name evidence="7" type="primary">fliA</name>
    <name evidence="7" type="ordered locus">ACP_0251</name>
</gene>
<evidence type="ECO:0000259" key="6">
    <source>
        <dbReference type="PROSITE" id="PS00715"/>
    </source>
</evidence>
<keyword evidence="8" id="KW-1185">Reference proteome</keyword>
<evidence type="ECO:0000313" key="7">
    <source>
        <dbReference type="EMBL" id="ACO32686.1"/>
    </source>
</evidence>
<dbReference type="InterPro" id="IPR013325">
    <property type="entry name" value="RNA_pol_sigma_r2"/>
</dbReference>
<accession>C1F998</accession>
<keyword evidence="2" id="KW-0731">Sigma factor</keyword>
<dbReference type="GO" id="GO:0006352">
    <property type="term" value="P:DNA-templated transcription initiation"/>
    <property type="evidence" value="ECO:0007669"/>
    <property type="project" value="InterPro"/>
</dbReference>
<dbReference type="SUPFAM" id="SSF88659">
    <property type="entry name" value="Sigma3 and sigma4 domains of RNA polymerase sigma factors"/>
    <property type="match status" value="2"/>
</dbReference>
<feature type="domain" description="RNA polymerase sigma-70" evidence="6">
    <location>
        <begin position="107"/>
        <end position="120"/>
    </location>
</feature>
<dbReference type="Gene3D" id="1.10.1740.10">
    <property type="match status" value="1"/>
</dbReference>
<dbReference type="InterPro" id="IPR007624">
    <property type="entry name" value="RNA_pol_sigma70_r3"/>
</dbReference>
<dbReference type="InterPro" id="IPR007630">
    <property type="entry name" value="RNA_pol_sigma70_r4"/>
</dbReference>
<keyword evidence="3" id="KW-0238">DNA-binding</keyword>
<dbReference type="InterPro" id="IPR013324">
    <property type="entry name" value="RNA_pol_sigma_r3/r4-like"/>
</dbReference>
<dbReference type="PANTHER" id="PTHR30385:SF7">
    <property type="entry name" value="RNA POLYMERASE SIGMA FACTOR FLIA"/>
    <property type="match status" value="1"/>
</dbReference>
<dbReference type="InterPro" id="IPR007627">
    <property type="entry name" value="RNA_pol_sigma70_r2"/>
</dbReference>
<keyword evidence="7" id="KW-0966">Cell projection</keyword>
<evidence type="ECO:0000256" key="3">
    <source>
        <dbReference type="ARBA" id="ARBA00023125"/>
    </source>
</evidence>
<dbReference type="Proteomes" id="UP000002207">
    <property type="component" value="Chromosome"/>
</dbReference>
<dbReference type="PROSITE" id="PS00715">
    <property type="entry name" value="SIGMA70_1"/>
    <property type="match status" value="1"/>
</dbReference>
<evidence type="ECO:0000256" key="1">
    <source>
        <dbReference type="ARBA" id="ARBA00023015"/>
    </source>
</evidence>
<dbReference type="AlphaFoldDB" id="C1F998"/>
<evidence type="ECO:0000256" key="4">
    <source>
        <dbReference type="ARBA" id="ARBA00023163"/>
    </source>
</evidence>
<feature type="compositionally biased region" description="Basic and acidic residues" evidence="5">
    <location>
        <begin position="1"/>
        <end position="18"/>
    </location>
</feature>
<dbReference type="GO" id="GO:0003677">
    <property type="term" value="F:DNA binding"/>
    <property type="evidence" value="ECO:0007669"/>
    <property type="project" value="UniProtKB-KW"/>
</dbReference>
<dbReference type="NCBIfam" id="TIGR02479">
    <property type="entry name" value="FliA_WhiG"/>
    <property type="match status" value="1"/>
</dbReference>
<evidence type="ECO:0000256" key="5">
    <source>
        <dbReference type="SAM" id="MobiDB-lite"/>
    </source>
</evidence>
<dbReference type="SUPFAM" id="SSF88946">
    <property type="entry name" value="Sigma2 domain of RNA polymerase sigma factors"/>
    <property type="match status" value="1"/>
</dbReference>
<dbReference type="InterPro" id="IPR000943">
    <property type="entry name" value="RNA_pol_sigma70"/>
</dbReference>
<reference evidence="7 8" key="1">
    <citation type="journal article" date="2009" name="Appl. Environ. Microbiol.">
        <title>Three genomes from the phylum Acidobacteria provide insight into the lifestyles of these microorganisms in soils.</title>
        <authorList>
            <person name="Ward N.L."/>
            <person name="Challacombe J.F."/>
            <person name="Janssen P.H."/>
            <person name="Henrissat B."/>
            <person name="Coutinho P.M."/>
            <person name="Wu M."/>
            <person name="Xie G."/>
            <person name="Haft D.H."/>
            <person name="Sait M."/>
            <person name="Badger J."/>
            <person name="Barabote R.D."/>
            <person name="Bradley B."/>
            <person name="Brettin T.S."/>
            <person name="Brinkac L.M."/>
            <person name="Bruce D."/>
            <person name="Creasy T."/>
            <person name="Daugherty S.C."/>
            <person name="Davidsen T.M."/>
            <person name="DeBoy R.T."/>
            <person name="Detter J.C."/>
            <person name="Dodson R.J."/>
            <person name="Durkin A.S."/>
            <person name="Ganapathy A."/>
            <person name="Gwinn-Giglio M."/>
            <person name="Han C.S."/>
            <person name="Khouri H."/>
            <person name="Kiss H."/>
            <person name="Kothari S.P."/>
            <person name="Madupu R."/>
            <person name="Nelson K.E."/>
            <person name="Nelson W.C."/>
            <person name="Paulsen I."/>
            <person name="Penn K."/>
            <person name="Ren Q."/>
            <person name="Rosovitz M.J."/>
            <person name="Selengut J.D."/>
            <person name="Shrivastava S."/>
            <person name="Sullivan S.A."/>
            <person name="Tapia R."/>
            <person name="Thompson L.S."/>
            <person name="Watkins K.L."/>
            <person name="Yang Q."/>
            <person name="Yu C."/>
            <person name="Zafar N."/>
            <person name="Zhou L."/>
            <person name="Kuske C.R."/>
        </authorList>
    </citation>
    <scope>NUCLEOTIDE SEQUENCE [LARGE SCALE GENOMIC DNA]</scope>
    <source>
        <strain evidence="8">ATCC 51196 / DSM 11244 / BCRC 80197 / JCM 7670 / NBRC 15755 / NCIMB 13165 / 161</strain>
    </source>
</reference>
<dbReference type="Pfam" id="PF04542">
    <property type="entry name" value="Sigma70_r2"/>
    <property type="match status" value="1"/>
</dbReference>
<dbReference type="InterPro" id="IPR014284">
    <property type="entry name" value="RNA_pol_sigma-70_dom"/>
</dbReference>
<dbReference type="PRINTS" id="PR00046">
    <property type="entry name" value="SIGMA70FCT"/>
</dbReference>
<organism evidence="7 8">
    <name type="scientific">Acidobacterium capsulatum (strain ATCC 51196 / DSM 11244 / BCRC 80197 / JCM 7670 / NBRC 15755 / NCIMB 13165 / 161)</name>
    <dbReference type="NCBI Taxonomy" id="240015"/>
    <lineage>
        <taxon>Bacteria</taxon>
        <taxon>Pseudomonadati</taxon>
        <taxon>Acidobacteriota</taxon>
        <taxon>Terriglobia</taxon>
        <taxon>Terriglobales</taxon>
        <taxon>Acidobacteriaceae</taxon>
        <taxon>Acidobacterium</taxon>
    </lineage>
</organism>
<dbReference type="HOGENOM" id="CLU_014793_8_1_0"/>
<keyword evidence="1" id="KW-0805">Transcription regulation</keyword>
<protein>
    <submittedName>
        <fullName evidence="7">Flagellar operon sigma factor FliA</fullName>
    </submittedName>
</protein>
<dbReference type="STRING" id="240015.ACP_0251"/>
<keyword evidence="4" id="KW-0804">Transcription</keyword>
<dbReference type="KEGG" id="aca:ACP_0251"/>
<evidence type="ECO:0000256" key="2">
    <source>
        <dbReference type="ARBA" id="ARBA00023082"/>
    </source>
</evidence>
<dbReference type="GO" id="GO:0003899">
    <property type="term" value="F:DNA-directed RNA polymerase activity"/>
    <property type="evidence" value="ECO:0007669"/>
    <property type="project" value="InterPro"/>
</dbReference>
<dbReference type="eggNOG" id="COG1191">
    <property type="taxonomic scope" value="Bacteria"/>
</dbReference>
<dbReference type="NCBIfam" id="NF005413">
    <property type="entry name" value="PRK06986.1"/>
    <property type="match status" value="1"/>
</dbReference>
<feature type="region of interest" description="Disordered" evidence="5">
    <location>
        <begin position="1"/>
        <end position="70"/>
    </location>
</feature>
<dbReference type="EMBL" id="CP001472">
    <property type="protein sequence ID" value="ACO32686.1"/>
    <property type="molecule type" value="Genomic_DNA"/>
</dbReference>
<dbReference type="FunCoup" id="C1F998">
    <property type="interactions" value="277"/>
</dbReference>
<dbReference type="Pfam" id="PF04539">
    <property type="entry name" value="Sigma70_r3"/>
    <property type="match status" value="1"/>
</dbReference>
<evidence type="ECO:0000313" key="8">
    <source>
        <dbReference type="Proteomes" id="UP000002207"/>
    </source>
</evidence>
<dbReference type="Pfam" id="PF04545">
    <property type="entry name" value="Sigma70_r4"/>
    <property type="match status" value="1"/>
</dbReference>
<dbReference type="CDD" id="cd06171">
    <property type="entry name" value="Sigma70_r4"/>
    <property type="match status" value="1"/>
</dbReference>
<dbReference type="PANTHER" id="PTHR30385">
    <property type="entry name" value="SIGMA FACTOR F FLAGELLAR"/>
    <property type="match status" value="1"/>
</dbReference>
<dbReference type="GO" id="GO:0016987">
    <property type="term" value="F:sigma factor activity"/>
    <property type="evidence" value="ECO:0007669"/>
    <property type="project" value="UniProtKB-KW"/>
</dbReference>
<dbReference type="NCBIfam" id="TIGR02937">
    <property type="entry name" value="sigma70-ECF"/>
    <property type="match status" value="1"/>
</dbReference>
<feature type="region of interest" description="Disordered" evidence="5">
    <location>
        <begin position="304"/>
        <end position="336"/>
    </location>
</feature>
<dbReference type="Gene3D" id="1.20.140.160">
    <property type="match status" value="1"/>
</dbReference>
<keyword evidence="7" id="KW-0282">Flagellum</keyword>
<dbReference type="InParanoid" id="C1F998"/>